<sequence length="36" mass="4083">MEEAQQKAIFLVFPVVALLIGEFIGVLFIRSMILFV</sequence>
<accession>A0A1H9TWT6</accession>
<gene>
    <name evidence="2" type="ORF">SAMN04488559_11710</name>
</gene>
<dbReference type="EMBL" id="FOHA01000017">
    <property type="protein sequence ID" value="SES01223.1"/>
    <property type="molecule type" value="Genomic_DNA"/>
</dbReference>
<keyword evidence="3" id="KW-1185">Reference proteome</keyword>
<dbReference type="Proteomes" id="UP000198948">
    <property type="component" value="Unassembled WGS sequence"/>
</dbReference>
<keyword evidence="1" id="KW-1133">Transmembrane helix</keyword>
<evidence type="ECO:0000256" key="1">
    <source>
        <dbReference type="SAM" id="Phobius"/>
    </source>
</evidence>
<feature type="transmembrane region" description="Helical" evidence="1">
    <location>
        <begin position="9"/>
        <end position="33"/>
    </location>
</feature>
<evidence type="ECO:0000313" key="2">
    <source>
        <dbReference type="EMBL" id="SES01223.1"/>
    </source>
</evidence>
<organism evidence="2 3">
    <name type="scientific">Isobaculum melis</name>
    <dbReference type="NCBI Taxonomy" id="142588"/>
    <lineage>
        <taxon>Bacteria</taxon>
        <taxon>Bacillati</taxon>
        <taxon>Bacillota</taxon>
        <taxon>Bacilli</taxon>
        <taxon>Lactobacillales</taxon>
        <taxon>Carnobacteriaceae</taxon>
        <taxon>Isobaculum</taxon>
    </lineage>
</organism>
<reference evidence="2 3" key="1">
    <citation type="submission" date="2016-10" db="EMBL/GenBank/DDBJ databases">
        <authorList>
            <person name="de Groot N.N."/>
        </authorList>
    </citation>
    <scope>NUCLEOTIDE SEQUENCE [LARGE SCALE GENOMIC DNA]</scope>
    <source>
        <strain evidence="2 3">DSM 13760</strain>
    </source>
</reference>
<proteinExistence type="predicted"/>
<evidence type="ECO:0000313" key="3">
    <source>
        <dbReference type="Proteomes" id="UP000198948"/>
    </source>
</evidence>
<dbReference type="STRING" id="142588.SAMN04488559_11710"/>
<keyword evidence="1" id="KW-0812">Transmembrane</keyword>
<name>A0A1H9TWT6_9LACT</name>
<dbReference type="AlphaFoldDB" id="A0A1H9TWT6"/>
<protein>
    <submittedName>
        <fullName evidence="2">Uncharacterized protein</fullName>
    </submittedName>
</protein>
<keyword evidence="1" id="KW-0472">Membrane</keyword>